<reference evidence="2 3" key="1">
    <citation type="journal article" date="2011" name="BMC Genomics">
        <title>Comparative genome analysis and genome-guided physiological analysis of Roseobacter litoralis.</title>
        <authorList>
            <person name="Kalhoefer D."/>
            <person name="Thole S."/>
            <person name="Voget S."/>
            <person name="Lehmann R."/>
            <person name="Liesegang H."/>
            <person name="Wollher A."/>
            <person name="Daniel R."/>
            <person name="Simon M."/>
            <person name="Brinkhoff T."/>
        </authorList>
    </citation>
    <scope>NUCLEOTIDE SEQUENCE [LARGE SCALE GENOMIC DNA]</scope>
    <source>
        <strain evidence="3">ATCC 49566 / DSM 6996 / JCM 21268 / NBRC 15278 / OCh 149</strain>
    </source>
</reference>
<organism evidence="2 3">
    <name type="scientific">Roseobacter litoralis (strain ATCC 49566 / DSM 6996 / JCM 21268 / NBRC 15278 / OCh 149)</name>
    <dbReference type="NCBI Taxonomy" id="391595"/>
    <lineage>
        <taxon>Bacteria</taxon>
        <taxon>Pseudomonadati</taxon>
        <taxon>Pseudomonadota</taxon>
        <taxon>Alphaproteobacteria</taxon>
        <taxon>Rhodobacterales</taxon>
        <taxon>Roseobacteraceae</taxon>
        <taxon>Roseobacter</taxon>
    </lineage>
</organism>
<evidence type="ECO:0000313" key="3">
    <source>
        <dbReference type="Proteomes" id="UP000001353"/>
    </source>
</evidence>
<dbReference type="InterPro" id="IPR021727">
    <property type="entry name" value="DUF3299"/>
</dbReference>
<feature type="signal peptide" evidence="1">
    <location>
        <begin position="1"/>
        <end position="23"/>
    </location>
</feature>
<protein>
    <recommendedName>
        <fullName evidence="4">DUF3299 domain-containing protein</fullName>
    </recommendedName>
</protein>
<keyword evidence="3" id="KW-1185">Reference proteome</keyword>
<evidence type="ECO:0000256" key="1">
    <source>
        <dbReference type="SAM" id="SignalP"/>
    </source>
</evidence>
<dbReference type="Proteomes" id="UP000001353">
    <property type="component" value="Chromosome"/>
</dbReference>
<dbReference type="OrthoDB" id="9812956at2"/>
<dbReference type="STRING" id="391595.RLO149_c008850"/>
<evidence type="ECO:0008006" key="4">
    <source>
        <dbReference type="Google" id="ProtNLM"/>
    </source>
</evidence>
<feature type="chain" id="PRO_5003366517" description="DUF3299 domain-containing protein" evidence="1">
    <location>
        <begin position="24"/>
        <end position="217"/>
    </location>
</feature>
<keyword evidence="1" id="KW-0732">Signal</keyword>
<dbReference type="KEGG" id="rli:RLO149_c008850"/>
<proteinExistence type="predicted"/>
<dbReference type="EMBL" id="CP002623">
    <property type="protein sequence ID" value="AEI92910.1"/>
    <property type="molecule type" value="Genomic_DNA"/>
</dbReference>
<dbReference type="Gene3D" id="2.40.50.870">
    <property type="entry name" value="Protein of unknown function (DUF3299)"/>
    <property type="match status" value="1"/>
</dbReference>
<dbReference type="HOGENOM" id="CLU_099457_0_0_5"/>
<name>F7Z9V1_ROSLO</name>
<dbReference type="Pfam" id="PF11736">
    <property type="entry name" value="DUF3299"/>
    <property type="match status" value="1"/>
</dbReference>
<sequence>MALGNPKLFIGAIALMALGMSAAAERPAINWTELVGPQSVVEDPFAELAPEQLDALRIILRFETSQDASSKNTTFHEAQKLRSQLSREGLDVDWLFKQREIIIQQRRAQSNAVNPDVIGKDVRIPGYVLPLEFEGQKVTSFLLVPYAGACIHTPPPPANQMVHVVYPDGIEVTGLFTPVWVEGKINAELSVRDVGLSDGESRVEVGYKMSPENVSLY</sequence>
<evidence type="ECO:0000313" key="2">
    <source>
        <dbReference type="EMBL" id="AEI92910.1"/>
    </source>
</evidence>
<gene>
    <name evidence="2" type="ordered locus">RLO149_c008850</name>
</gene>
<dbReference type="AlphaFoldDB" id="F7Z9V1"/>
<accession>F7Z9V1</accession>
<dbReference type="RefSeq" id="WP_013960850.1">
    <property type="nucleotide sequence ID" value="NC_015730.1"/>
</dbReference>
<dbReference type="eggNOG" id="COG3495">
    <property type="taxonomic scope" value="Bacteria"/>
</dbReference>